<name>A0A501VXM1_9BACT</name>
<evidence type="ECO:0000256" key="1">
    <source>
        <dbReference type="SAM" id="Phobius"/>
    </source>
</evidence>
<proteinExistence type="predicted"/>
<evidence type="ECO:0008006" key="4">
    <source>
        <dbReference type="Google" id="ProtNLM"/>
    </source>
</evidence>
<dbReference type="SUPFAM" id="SSF56300">
    <property type="entry name" value="Metallo-dependent phosphatases"/>
    <property type="match status" value="1"/>
</dbReference>
<protein>
    <recommendedName>
        <fullName evidence="4">Calcineurin-like phosphoesterase domain-containing protein</fullName>
    </recommendedName>
</protein>
<keyword evidence="1" id="KW-0472">Membrane</keyword>
<dbReference type="AlphaFoldDB" id="A0A501VXM1"/>
<keyword evidence="1" id="KW-0812">Transmembrane</keyword>
<dbReference type="PANTHER" id="PTHR34211">
    <property type="entry name" value="CALCINEURIN-LIKE METALLO-PHOSPHOESTERASE SUPERFAMILY PROTEIN"/>
    <property type="match status" value="1"/>
</dbReference>
<gene>
    <name evidence="2" type="ORF">FJM65_17875</name>
</gene>
<organism evidence="2 3">
    <name type="scientific">Pontibacter mangrovi</name>
    <dbReference type="NCBI Taxonomy" id="2589816"/>
    <lineage>
        <taxon>Bacteria</taxon>
        <taxon>Pseudomonadati</taxon>
        <taxon>Bacteroidota</taxon>
        <taxon>Cytophagia</taxon>
        <taxon>Cytophagales</taxon>
        <taxon>Hymenobacteraceae</taxon>
        <taxon>Pontibacter</taxon>
    </lineage>
</organism>
<dbReference type="OrthoDB" id="500534at2"/>
<comment type="caution">
    <text evidence="2">The sequence shown here is derived from an EMBL/GenBank/DDBJ whole genome shotgun (WGS) entry which is preliminary data.</text>
</comment>
<evidence type="ECO:0000313" key="3">
    <source>
        <dbReference type="Proteomes" id="UP000316727"/>
    </source>
</evidence>
<dbReference type="InterPro" id="IPR029052">
    <property type="entry name" value="Metallo-depent_PP-like"/>
</dbReference>
<dbReference type="PANTHER" id="PTHR34211:SF3">
    <property type="entry name" value="CALCINEURIN-LIKE METALLO-PHOSPHOESTERASE SUPERFAMILY PROTEIN"/>
    <property type="match status" value="1"/>
</dbReference>
<sequence length="205" mass="23927">MAELHRRCRGRLEPHLITISGNHDWYDGLSSVLKQFCQERSIGGWTTRQERYEKLAFFRKHCLESITYSVKREGACLETRRRSLELVLALAGDLHHYARHNHVTEGSPDTPYLTAGGGGTFLHPTHHLKEALTWPDKHSGKNERFVLEECFPPRRVFRGFTFRNLLFPLKNPYFSLLLGLVYLLMGWQLYSDHARLWEKWPGTHG</sequence>
<feature type="transmembrane region" description="Helical" evidence="1">
    <location>
        <begin position="173"/>
        <end position="190"/>
    </location>
</feature>
<reference evidence="2 3" key="1">
    <citation type="submission" date="2019-06" db="EMBL/GenBank/DDBJ databases">
        <title>A novel bacterium of genus Pontibacter, isolated from marine sediment.</title>
        <authorList>
            <person name="Huang H."/>
            <person name="Mo K."/>
            <person name="Hu Y."/>
        </authorList>
    </citation>
    <scope>NUCLEOTIDE SEQUENCE [LARGE SCALE GENOMIC DNA]</scope>
    <source>
        <strain evidence="2 3">HB172049</strain>
    </source>
</reference>
<accession>A0A501VXM1</accession>
<dbReference type="Proteomes" id="UP000316727">
    <property type="component" value="Unassembled WGS sequence"/>
</dbReference>
<dbReference type="EMBL" id="VFRQ01000012">
    <property type="protein sequence ID" value="TPE42473.1"/>
    <property type="molecule type" value="Genomic_DNA"/>
</dbReference>
<dbReference type="RefSeq" id="WP_140623237.1">
    <property type="nucleotide sequence ID" value="NZ_VFRQ01000012.1"/>
</dbReference>
<keyword evidence="3" id="KW-1185">Reference proteome</keyword>
<keyword evidence="1" id="KW-1133">Transmembrane helix</keyword>
<evidence type="ECO:0000313" key="2">
    <source>
        <dbReference type="EMBL" id="TPE42473.1"/>
    </source>
</evidence>